<evidence type="ECO:0000313" key="3">
    <source>
        <dbReference type="Proteomes" id="UP000064967"/>
    </source>
</evidence>
<dbReference type="InterPro" id="IPR011048">
    <property type="entry name" value="Haem_d1_sf"/>
</dbReference>
<organism evidence="2 3">
    <name type="scientific">Labilithrix luteola</name>
    <dbReference type="NCBI Taxonomy" id="1391654"/>
    <lineage>
        <taxon>Bacteria</taxon>
        <taxon>Pseudomonadati</taxon>
        <taxon>Myxococcota</taxon>
        <taxon>Polyangia</taxon>
        <taxon>Polyangiales</taxon>
        <taxon>Labilitrichaceae</taxon>
        <taxon>Labilithrix</taxon>
    </lineage>
</organism>
<sequence length="580" mass="60890">MPALAVVAGAGAGVTACYSTGDGSPPPLNQFYFPVGLQVSAGGNVLYVVNSDFDLQFNGGTLQSYDLRLIRRNTLDIIEDPSDQQGRVPALLLHNPPGSCANNPPTYKPGDSGERQTLGQTCAPPVDSSFYVRDSAIIGAFATTLLLSAPAPGRSFDRLFSPVRGSASVTWADVARDTDAEGNSILPPAQANAPYPPFQLLCGQGSDRRCDGAHSAGENPDEPGNTRHITMPGEPFGAAFSEDGTSLVVTHQSETKTSLLSTGISNADLSNAVTTPSLQFVLDGVAFGGVGVAAVPHDPQAVPPGTLVRPSWLETSRSVAEVTLLRYFNDQGLQGQPGSSLSRPFLDRVAAFPVTLGAGGTDSRGIAIDPTPRIACKAKIQTAGLTQAEIDAAVQACARKPARVFIANRSPAAIIVGEIGGSGASDQVYDPDRLTLSGTIPLRLASGPSQVYLAPIVDRDGAYALRVFAVASDASEILVIDPESKLLESTINVGALPYALAFDPFNLEDVALHKQVPVATVDPRDPFQPNRVARTYRFGYIASFTNSFVQVLDLDNTPENRGTFETIVFTLGTPTNPKGT</sequence>
<evidence type="ECO:0000313" key="2">
    <source>
        <dbReference type="EMBL" id="AKU99458.1"/>
    </source>
</evidence>
<feature type="region of interest" description="Disordered" evidence="1">
    <location>
        <begin position="98"/>
        <end position="120"/>
    </location>
</feature>
<dbReference type="SUPFAM" id="SSF51004">
    <property type="entry name" value="C-terminal (heme d1) domain of cytochrome cd1-nitrite reductase"/>
    <property type="match status" value="1"/>
</dbReference>
<dbReference type="Proteomes" id="UP000064967">
    <property type="component" value="Chromosome"/>
</dbReference>
<keyword evidence="3" id="KW-1185">Reference proteome</keyword>
<feature type="region of interest" description="Disordered" evidence="1">
    <location>
        <begin position="206"/>
        <end position="226"/>
    </location>
</feature>
<dbReference type="Gene3D" id="2.130.10.10">
    <property type="entry name" value="YVTN repeat-like/Quinoprotein amine dehydrogenase"/>
    <property type="match status" value="1"/>
</dbReference>
<gene>
    <name evidence="2" type="ORF">AKJ09_06122</name>
</gene>
<reference evidence="2 3" key="1">
    <citation type="submission" date="2015-08" db="EMBL/GenBank/DDBJ databases">
        <authorList>
            <person name="Babu N.S."/>
            <person name="Beckwith C.J."/>
            <person name="Beseler K.G."/>
            <person name="Brison A."/>
            <person name="Carone J.V."/>
            <person name="Caskin T.P."/>
            <person name="Diamond M."/>
            <person name="Durham M.E."/>
            <person name="Foxe J.M."/>
            <person name="Go M."/>
            <person name="Henderson B.A."/>
            <person name="Jones I.B."/>
            <person name="McGettigan J.A."/>
            <person name="Micheletti S.J."/>
            <person name="Nasrallah M.E."/>
            <person name="Ortiz D."/>
            <person name="Piller C.R."/>
            <person name="Privatt S.R."/>
            <person name="Schneider S.L."/>
            <person name="Sharp S."/>
            <person name="Smith T.C."/>
            <person name="Stanton J.D."/>
            <person name="Ullery H.E."/>
            <person name="Wilson R.J."/>
            <person name="Serrano M.G."/>
            <person name="Buck G."/>
            <person name="Lee V."/>
            <person name="Wang Y."/>
            <person name="Carvalho R."/>
            <person name="Voegtly L."/>
            <person name="Shi R."/>
            <person name="Duckworth R."/>
            <person name="Johnson A."/>
            <person name="Loviza R."/>
            <person name="Walstead R."/>
            <person name="Shah Z."/>
            <person name="Kiflezghi M."/>
            <person name="Wade K."/>
            <person name="Ball S.L."/>
            <person name="Bradley K.W."/>
            <person name="Asai D.J."/>
            <person name="Bowman C.A."/>
            <person name="Russell D.A."/>
            <person name="Pope W.H."/>
            <person name="Jacobs-Sera D."/>
            <person name="Hendrix R.W."/>
            <person name="Hatfull G.F."/>
        </authorList>
    </citation>
    <scope>NUCLEOTIDE SEQUENCE [LARGE SCALE GENOMIC DNA]</scope>
    <source>
        <strain evidence="2 3">DSM 27648</strain>
    </source>
</reference>
<dbReference type="STRING" id="1391654.AKJ09_06122"/>
<proteinExistence type="predicted"/>
<dbReference type="KEGG" id="llu:AKJ09_06122"/>
<name>A0A0K1Q0Z5_9BACT</name>
<evidence type="ECO:0000256" key="1">
    <source>
        <dbReference type="SAM" id="MobiDB-lite"/>
    </source>
</evidence>
<protein>
    <submittedName>
        <fullName evidence="2">Uncharacterized protein</fullName>
    </submittedName>
</protein>
<accession>A0A0K1Q0Z5</accession>
<dbReference type="EMBL" id="CP012333">
    <property type="protein sequence ID" value="AKU99458.1"/>
    <property type="molecule type" value="Genomic_DNA"/>
</dbReference>
<dbReference type="PATRIC" id="fig|1391654.3.peg.6209"/>
<dbReference type="SUPFAM" id="SSF69322">
    <property type="entry name" value="Tricorn protease domain 2"/>
    <property type="match status" value="1"/>
</dbReference>
<dbReference type="InterPro" id="IPR015943">
    <property type="entry name" value="WD40/YVTN_repeat-like_dom_sf"/>
</dbReference>
<dbReference type="AlphaFoldDB" id="A0A0K1Q0Z5"/>